<dbReference type="RefSeq" id="WP_035013210.1">
    <property type="nucleotide sequence ID" value="NZ_ARZY01000004.1"/>
</dbReference>
<dbReference type="InterPro" id="IPR052517">
    <property type="entry name" value="GlcG_carb_metab_protein"/>
</dbReference>
<dbReference type="Gene3D" id="3.30.450.150">
    <property type="entry name" value="Haem-degrading domain"/>
    <property type="match status" value="1"/>
</dbReference>
<dbReference type="OrthoDB" id="9800768at2"/>
<dbReference type="InterPro" id="IPR005624">
    <property type="entry name" value="PduO/GlcC-like"/>
</dbReference>
<dbReference type="PANTHER" id="PTHR34309">
    <property type="entry name" value="SLR1406 PROTEIN"/>
    <property type="match status" value="1"/>
</dbReference>
<evidence type="ECO:0000313" key="1">
    <source>
        <dbReference type="EMBL" id="EWH11487.1"/>
    </source>
</evidence>
<dbReference type="EMBL" id="ARZY01000004">
    <property type="protein sequence ID" value="EWH11487.1"/>
    <property type="molecule type" value="Genomic_DNA"/>
</dbReference>
<gene>
    <name evidence="1" type="ORF">DS2_03225</name>
</gene>
<dbReference type="Proteomes" id="UP000019276">
    <property type="component" value="Unassembled WGS sequence"/>
</dbReference>
<proteinExistence type="predicted"/>
<accession>W7QR63</accession>
<evidence type="ECO:0008006" key="3">
    <source>
        <dbReference type="Google" id="ProtNLM"/>
    </source>
</evidence>
<dbReference type="PANTHER" id="PTHR34309:SF1">
    <property type="entry name" value="PROTEIN GLCG"/>
    <property type="match status" value="1"/>
</dbReference>
<name>W7QR63_9ALTE</name>
<protein>
    <recommendedName>
        <fullName evidence="3">GlcG protein</fullName>
    </recommendedName>
</protein>
<reference evidence="1 2" key="1">
    <citation type="journal article" date="2014" name="Genome Announc.">
        <title>Draft Genome Sequence of the Agar-Degrading Bacterium Catenovulum sp. Strain DS-2, Isolated from Intestines of Haliotis diversicolor.</title>
        <authorList>
            <person name="Shan D."/>
            <person name="Li X."/>
            <person name="Gu Z."/>
            <person name="Wei G."/>
            <person name="Gao Z."/>
            <person name="Shao Z."/>
        </authorList>
    </citation>
    <scope>NUCLEOTIDE SEQUENCE [LARGE SCALE GENOMIC DNA]</scope>
    <source>
        <strain evidence="1 2">DS-2</strain>
    </source>
</reference>
<dbReference type="SUPFAM" id="SSF143744">
    <property type="entry name" value="GlcG-like"/>
    <property type="match status" value="1"/>
</dbReference>
<dbReference type="Pfam" id="PF03928">
    <property type="entry name" value="HbpS-like"/>
    <property type="match status" value="1"/>
</dbReference>
<keyword evidence="2" id="KW-1185">Reference proteome</keyword>
<dbReference type="InterPro" id="IPR038084">
    <property type="entry name" value="PduO/GlcC-like_sf"/>
</dbReference>
<dbReference type="STRING" id="1328313.DS2_03225"/>
<dbReference type="eggNOG" id="COG3193">
    <property type="taxonomic scope" value="Bacteria"/>
</dbReference>
<comment type="caution">
    <text evidence="1">The sequence shown here is derived from an EMBL/GenBank/DDBJ whole genome shotgun (WGS) entry which is preliminary data.</text>
</comment>
<evidence type="ECO:0000313" key="2">
    <source>
        <dbReference type="Proteomes" id="UP000019276"/>
    </source>
</evidence>
<sequence>MNITLKLAQQLITNTIEIATSKNQQVAVAIVDAHGELLAYARMDGTALHAGVLAQNKAYTSARDRQKTSSLAKWAQQTGKDLAYWTDVKFTGIAGGVPIESNQGVIGAIGISGLAEEDDEALALNVLKISL</sequence>
<dbReference type="AlphaFoldDB" id="W7QR63"/>
<organism evidence="1 2">
    <name type="scientific">Catenovulum agarivorans DS-2</name>
    <dbReference type="NCBI Taxonomy" id="1328313"/>
    <lineage>
        <taxon>Bacteria</taxon>
        <taxon>Pseudomonadati</taxon>
        <taxon>Pseudomonadota</taxon>
        <taxon>Gammaproteobacteria</taxon>
        <taxon>Alteromonadales</taxon>
        <taxon>Alteromonadaceae</taxon>
        <taxon>Catenovulum</taxon>
    </lineage>
</organism>